<dbReference type="RefSeq" id="WP_120737270.1">
    <property type="nucleotide sequence ID" value="NZ_CP032568.1"/>
</dbReference>
<dbReference type="AlphaFoldDB" id="A0A386ZEQ3"/>
<feature type="domain" description="DUF1214" evidence="2">
    <location>
        <begin position="25"/>
        <end position="66"/>
    </location>
</feature>
<evidence type="ECO:0000313" key="3">
    <source>
        <dbReference type="EMBL" id="AYF75095.1"/>
    </source>
</evidence>
<evidence type="ECO:0000256" key="1">
    <source>
        <dbReference type="SAM" id="MobiDB-lite"/>
    </source>
</evidence>
<dbReference type="SUPFAM" id="SSF160935">
    <property type="entry name" value="VPA0735-like"/>
    <property type="match status" value="1"/>
</dbReference>
<dbReference type="Proteomes" id="UP000267164">
    <property type="component" value="Chromosome"/>
</dbReference>
<organism evidence="3 4">
    <name type="scientific">Nocardia yunnanensis</name>
    <dbReference type="NCBI Taxonomy" id="2382165"/>
    <lineage>
        <taxon>Bacteria</taxon>
        <taxon>Bacillati</taxon>
        <taxon>Actinomycetota</taxon>
        <taxon>Actinomycetes</taxon>
        <taxon>Mycobacteriales</taxon>
        <taxon>Nocardiaceae</taxon>
        <taxon>Nocardia</taxon>
    </lineage>
</organism>
<name>A0A386ZEQ3_9NOCA</name>
<reference evidence="3 4" key="1">
    <citation type="submission" date="2018-09" db="EMBL/GenBank/DDBJ databases">
        <title>Nocardia yunnanensis sp. nov., an actinomycete isolated from a soil sample.</title>
        <authorList>
            <person name="Zhang J."/>
        </authorList>
    </citation>
    <scope>NUCLEOTIDE SEQUENCE [LARGE SCALE GENOMIC DNA]</scope>
    <source>
        <strain evidence="3 4">CFHS0054</strain>
    </source>
</reference>
<protein>
    <submittedName>
        <fullName evidence="3">DUF1214 domain-containing protein</fullName>
    </submittedName>
</protein>
<dbReference type="OrthoDB" id="40820at2"/>
<dbReference type="KEGG" id="nyu:D7D52_15870"/>
<gene>
    <name evidence="3" type="ORF">D7D52_15870</name>
</gene>
<evidence type="ECO:0000259" key="2">
    <source>
        <dbReference type="Pfam" id="PF06742"/>
    </source>
</evidence>
<accession>A0A386ZEQ3</accession>
<feature type="compositionally biased region" description="Basic and acidic residues" evidence="1">
    <location>
        <begin position="11"/>
        <end position="22"/>
    </location>
</feature>
<dbReference type="EMBL" id="CP032568">
    <property type="protein sequence ID" value="AYF75095.1"/>
    <property type="molecule type" value="Genomic_DNA"/>
</dbReference>
<dbReference type="InterPro" id="IPR010621">
    <property type="entry name" value="DUF1214"/>
</dbReference>
<dbReference type="Pfam" id="PF06742">
    <property type="entry name" value="DUF1214"/>
    <property type="match status" value="1"/>
</dbReference>
<sequence>MRPLGTLSRVPADRRLANERRNTSMSPDLKAVAFDAYRSPGPERESNWLPAPTGPFQVMLRIYSPHGELLRGELAIPPLRKNL</sequence>
<proteinExistence type="predicted"/>
<keyword evidence="4" id="KW-1185">Reference proteome</keyword>
<evidence type="ECO:0000313" key="4">
    <source>
        <dbReference type="Proteomes" id="UP000267164"/>
    </source>
</evidence>
<feature type="region of interest" description="Disordered" evidence="1">
    <location>
        <begin position="1"/>
        <end position="27"/>
    </location>
</feature>
<dbReference type="Gene3D" id="2.60.120.1600">
    <property type="match status" value="1"/>
</dbReference>